<comment type="caution">
    <text evidence="8">The sequence shown here is derived from an EMBL/GenBank/DDBJ whole genome shotgun (WGS) entry which is preliminary data.</text>
</comment>
<reference evidence="8 9" key="1">
    <citation type="submission" date="2023-01" db="EMBL/GenBank/DDBJ databases">
        <title>Psychrosphaera sp. nov., isolated from marine algae.</title>
        <authorList>
            <person name="Bayburt H."/>
            <person name="Choi B.J."/>
            <person name="Kim J.M."/>
            <person name="Choi D.G."/>
            <person name="Jeon C.O."/>
        </authorList>
    </citation>
    <scope>NUCLEOTIDE SEQUENCE [LARGE SCALE GENOMIC DNA]</scope>
    <source>
        <strain evidence="8 9">G1-22</strain>
    </source>
</reference>
<dbReference type="InterPro" id="IPR053925">
    <property type="entry name" value="RecX_HTH_3rd"/>
</dbReference>
<evidence type="ECO:0000256" key="3">
    <source>
        <dbReference type="ARBA" id="ARBA00018111"/>
    </source>
</evidence>
<dbReference type="PANTHER" id="PTHR33602:SF1">
    <property type="entry name" value="REGULATORY PROTEIN RECX FAMILY PROTEIN"/>
    <property type="match status" value="1"/>
</dbReference>
<keyword evidence="4 5" id="KW-0963">Cytoplasm</keyword>
<evidence type="ECO:0000256" key="4">
    <source>
        <dbReference type="ARBA" id="ARBA00022490"/>
    </source>
</evidence>
<dbReference type="Pfam" id="PF21981">
    <property type="entry name" value="RecX_HTH3"/>
    <property type="match status" value="1"/>
</dbReference>
<evidence type="ECO:0000256" key="5">
    <source>
        <dbReference type="HAMAP-Rule" id="MF_01114"/>
    </source>
</evidence>
<proteinExistence type="inferred from homology"/>
<evidence type="ECO:0000313" key="9">
    <source>
        <dbReference type="Proteomes" id="UP001528411"/>
    </source>
</evidence>
<evidence type="ECO:0000259" key="6">
    <source>
        <dbReference type="Pfam" id="PF02631"/>
    </source>
</evidence>
<name>A0ABT5FBZ7_9GAMM</name>
<feature type="domain" description="RecX second three-helical" evidence="6">
    <location>
        <begin position="64"/>
        <end position="102"/>
    </location>
</feature>
<evidence type="ECO:0000313" key="8">
    <source>
        <dbReference type="EMBL" id="MDC2889062.1"/>
    </source>
</evidence>
<gene>
    <name evidence="5" type="primary">recX</name>
    <name evidence="8" type="ORF">PN838_10135</name>
</gene>
<accession>A0ABT5FBZ7</accession>
<comment type="function">
    <text evidence="5">Modulates RecA activity.</text>
</comment>
<keyword evidence="9" id="KW-1185">Reference proteome</keyword>
<dbReference type="Proteomes" id="UP001528411">
    <property type="component" value="Unassembled WGS sequence"/>
</dbReference>
<dbReference type="EMBL" id="JAQOMS010000002">
    <property type="protein sequence ID" value="MDC2889062.1"/>
    <property type="molecule type" value="Genomic_DNA"/>
</dbReference>
<dbReference type="Pfam" id="PF02631">
    <property type="entry name" value="RecX_HTH2"/>
    <property type="match status" value="1"/>
</dbReference>
<evidence type="ECO:0000256" key="2">
    <source>
        <dbReference type="ARBA" id="ARBA00009695"/>
    </source>
</evidence>
<dbReference type="InterPro" id="IPR003783">
    <property type="entry name" value="Regulatory_RecX"/>
</dbReference>
<organism evidence="8 9">
    <name type="scientific">Psychrosphaera algicola</name>
    <dbReference type="NCBI Taxonomy" id="3023714"/>
    <lineage>
        <taxon>Bacteria</taxon>
        <taxon>Pseudomonadati</taxon>
        <taxon>Pseudomonadota</taxon>
        <taxon>Gammaproteobacteria</taxon>
        <taxon>Alteromonadales</taxon>
        <taxon>Pseudoalteromonadaceae</taxon>
        <taxon>Psychrosphaera</taxon>
    </lineage>
</organism>
<feature type="domain" description="RecX third three-helical" evidence="7">
    <location>
        <begin position="108"/>
        <end position="155"/>
    </location>
</feature>
<sequence length="162" mass="19436">MSWTKNKEYELITDRTKLRNRAFYWLSKRDFSEYDFRKKLDKVCEDEILKEDLIADFIKNDFLNESRYVRAVVKTKIAAGLGLVRIRNDLRPHGIKSEQIDAFAETLEVDWFEKAKATYHKKYGVTEIADHKERAKRYRFLQYRGFGSDEIKYAMATDQDNW</sequence>
<dbReference type="RefSeq" id="WP_215963954.1">
    <property type="nucleotide sequence ID" value="NZ_JAQOMS010000002.1"/>
</dbReference>
<evidence type="ECO:0000256" key="1">
    <source>
        <dbReference type="ARBA" id="ARBA00004496"/>
    </source>
</evidence>
<comment type="subcellular location">
    <subcellularLocation>
        <location evidence="1 5">Cytoplasm</location>
    </subcellularLocation>
</comment>
<dbReference type="HAMAP" id="MF_01114">
    <property type="entry name" value="RecX"/>
    <property type="match status" value="1"/>
</dbReference>
<evidence type="ECO:0000259" key="7">
    <source>
        <dbReference type="Pfam" id="PF21981"/>
    </source>
</evidence>
<dbReference type="PANTHER" id="PTHR33602">
    <property type="entry name" value="REGULATORY PROTEIN RECX FAMILY PROTEIN"/>
    <property type="match status" value="1"/>
</dbReference>
<protein>
    <recommendedName>
        <fullName evidence="3 5">Regulatory protein RecX</fullName>
    </recommendedName>
</protein>
<comment type="similarity">
    <text evidence="2 5">Belongs to the RecX family.</text>
</comment>
<dbReference type="InterPro" id="IPR053924">
    <property type="entry name" value="RecX_HTH_2nd"/>
</dbReference>